<protein>
    <submittedName>
        <fullName evidence="2">Uncharacterized protein</fullName>
    </submittedName>
</protein>
<keyword evidence="3" id="KW-1185">Reference proteome</keyword>
<dbReference type="RefSeq" id="XP_024331540.1">
    <property type="nucleotide sequence ID" value="XM_024473876.1"/>
</dbReference>
<sequence length="81" mass="9237">MYTQGDNPRVDESRRSGENSSRRTSRAIVNKLHFNNMSSHSKSHRTSQTGPRILSAIEIFLSTGRIPNSYSTMNLCKFCWS</sequence>
<dbReference type="GeneID" id="36318774"/>
<organism evidence="2 3">
    <name type="scientific">Vairimorpha ceranae</name>
    <dbReference type="NCBI Taxonomy" id="40302"/>
    <lineage>
        <taxon>Eukaryota</taxon>
        <taxon>Fungi</taxon>
        <taxon>Fungi incertae sedis</taxon>
        <taxon>Microsporidia</taxon>
        <taxon>Nosematidae</taxon>
        <taxon>Vairimorpha</taxon>
    </lineage>
</organism>
<dbReference type="AlphaFoldDB" id="A0A0F9WSF3"/>
<dbReference type="EMBL" id="JPQZ01000012">
    <property type="protein sequence ID" value="KKO75798.1"/>
    <property type="molecule type" value="Genomic_DNA"/>
</dbReference>
<accession>A0A0F9WSF3</accession>
<proteinExistence type="predicted"/>
<evidence type="ECO:0000313" key="2">
    <source>
        <dbReference type="EMBL" id="KKO75798.1"/>
    </source>
</evidence>
<reference evidence="2 3" key="1">
    <citation type="journal article" date="2015" name="Environ. Microbiol.">
        <title>Genome analyses suggest the presence of polyploidy and recent human-driven expansions in eight global populations of the honeybee pathogen Nosema ceranae.</title>
        <authorList>
            <person name="Pelin A."/>
            <person name="Selman M."/>
            <person name="Aris-Brosou S."/>
            <person name="Farinelli L."/>
            <person name="Corradi N."/>
        </authorList>
    </citation>
    <scope>NUCLEOTIDE SEQUENCE [LARGE SCALE GENOMIC DNA]</scope>
    <source>
        <strain evidence="2 3">PA08 1199</strain>
    </source>
</reference>
<feature type="region of interest" description="Disordered" evidence="1">
    <location>
        <begin position="1"/>
        <end position="25"/>
    </location>
</feature>
<dbReference type="Proteomes" id="UP000034350">
    <property type="component" value="Unassembled WGS sequence"/>
</dbReference>
<evidence type="ECO:0000313" key="3">
    <source>
        <dbReference type="Proteomes" id="UP000034350"/>
    </source>
</evidence>
<comment type="caution">
    <text evidence="2">The sequence shown here is derived from an EMBL/GenBank/DDBJ whole genome shotgun (WGS) entry which is preliminary data.</text>
</comment>
<name>A0A0F9WSF3_9MICR</name>
<dbReference type="VEuPathDB" id="MicrosporidiaDB:AAJ76_1200056384"/>
<evidence type="ECO:0000256" key="1">
    <source>
        <dbReference type="SAM" id="MobiDB-lite"/>
    </source>
</evidence>
<feature type="compositionally biased region" description="Basic and acidic residues" evidence="1">
    <location>
        <begin position="8"/>
        <end position="21"/>
    </location>
</feature>
<gene>
    <name evidence="2" type="ORF">AAJ76_1200056384</name>
</gene>